<evidence type="ECO:0000313" key="3">
    <source>
        <dbReference type="WBParaSite" id="scaffold28282_cov153.g20656"/>
    </source>
</evidence>
<proteinExistence type="predicted"/>
<evidence type="ECO:0000313" key="2">
    <source>
        <dbReference type="Proteomes" id="UP000887561"/>
    </source>
</evidence>
<name>A0A915M355_MELJA</name>
<keyword evidence="1" id="KW-1133">Transmembrane helix</keyword>
<feature type="transmembrane region" description="Helical" evidence="1">
    <location>
        <begin position="53"/>
        <end position="78"/>
    </location>
</feature>
<accession>A0A915M355</accession>
<dbReference type="WBParaSite" id="scaffold28282_cov153.g20656">
    <property type="protein sequence ID" value="scaffold28282_cov153.g20656"/>
    <property type="gene ID" value="scaffold28282_cov153.g20656"/>
</dbReference>
<organism evidence="2 3">
    <name type="scientific">Meloidogyne javanica</name>
    <name type="common">Root-knot nematode worm</name>
    <dbReference type="NCBI Taxonomy" id="6303"/>
    <lineage>
        <taxon>Eukaryota</taxon>
        <taxon>Metazoa</taxon>
        <taxon>Ecdysozoa</taxon>
        <taxon>Nematoda</taxon>
        <taxon>Chromadorea</taxon>
        <taxon>Rhabditida</taxon>
        <taxon>Tylenchina</taxon>
        <taxon>Tylenchomorpha</taxon>
        <taxon>Tylenchoidea</taxon>
        <taxon>Meloidogynidae</taxon>
        <taxon>Meloidogyninae</taxon>
        <taxon>Meloidogyne</taxon>
        <taxon>Meloidogyne incognita group</taxon>
    </lineage>
</organism>
<sequence>MGKGKGTNWDPDYYAKWLDINICNCGTKYLYTTKIRWIEVPMMSEGEKTDKKVLRWFGGIFTLGLSELVGAAVVGGFYDHTHECVEIDFKCDYCEKTFKRTYEIISAEDGNSAEWGYYRKEYQCERWCTTRRSFDFVQKKYYEMWSNYSIVGGRHCKEWSKDFYNKID</sequence>
<evidence type="ECO:0000256" key="1">
    <source>
        <dbReference type="SAM" id="Phobius"/>
    </source>
</evidence>
<dbReference type="Proteomes" id="UP000887561">
    <property type="component" value="Unplaced"/>
</dbReference>
<dbReference type="AlphaFoldDB" id="A0A915M355"/>
<protein>
    <submittedName>
        <fullName evidence="3">Uncharacterized protein</fullName>
    </submittedName>
</protein>
<reference evidence="3" key="1">
    <citation type="submission" date="2022-11" db="UniProtKB">
        <authorList>
            <consortium name="WormBaseParasite"/>
        </authorList>
    </citation>
    <scope>IDENTIFICATION</scope>
</reference>
<keyword evidence="1" id="KW-0812">Transmembrane</keyword>
<keyword evidence="1" id="KW-0472">Membrane</keyword>
<keyword evidence="2" id="KW-1185">Reference proteome</keyword>